<evidence type="ECO:0008006" key="4">
    <source>
        <dbReference type="Google" id="ProtNLM"/>
    </source>
</evidence>
<feature type="region of interest" description="Disordered" evidence="1">
    <location>
        <begin position="133"/>
        <end position="154"/>
    </location>
</feature>
<organism evidence="2 3">
    <name type="scientific">Limosilactobacillus fermentum</name>
    <name type="common">Lactobacillus fermentum</name>
    <dbReference type="NCBI Taxonomy" id="1613"/>
    <lineage>
        <taxon>Bacteria</taxon>
        <taxon>Bacillati</taxon>
        <taxon>Bacillota</taxon>
        <taxon>Bacilli</taxon>
        <taxon>Lactobacillales</taxon>
        <taxon>Lactobacillaceae</taxon>
        <taxon>Limosilactobacillus</taxon>
    </lineage>
</organism>
<dbReference type="InterPro" id="IPR006448">
    <property type="entry name" value="Phage_term_ssu_P27"/>
</dbReference>
<sequence>MARQAMNSKLQMMLGNPNNKTKKELHRRQKNEQKLAVSAENMEPPAWLSPGAKTEFKRIVGLFEKTEVFNEADISELAVYCDLLMEYKSANMRLKKHGRDNDGKPSPDIRLKMQLSQRLDALARNLGLTPTARASMAINMKDDEASDGEDDFDD</sequence>
<evidence type="ECO:0000313" key="3">
    <source>
        <dbReference type="Proteomes" id="UP000503169"/>
    </source>
</evidence>
<accession>A0AAJ4GG24</accession>
<dbReference type="NCBIfam" id="TIGR01558">
    <property type="entry name" value="sm_term_P27"/>
    <property type="match status" value="1"/>
</dbReference>
<dbReference type="RefSeq" id="WP_046948834.1">
    <property type="nucleotide sequence ID" value="NZ_CP050919.1"/>
</dbReference>
<feature type="region of interest" description="Disordered" evidence="1">
    <location>
        <begin position="1"/>
        <end position="22"/>
    </location>
</feature>
<reference evidence="2 3" key="1">
    <citation type="submission" date="2020-04" db="EMBL/GenBank/DDBJ databases">
        <title>Novel strain L. Fermentum HFD1 producer antibacterial peptides.</title>
        <authorList>
            <person name="Ozhegov G.D."/>
            <person name="Pavlova A.S."/>
            <person name="Zhuravleva D.E."/>
            <person name="Gogoleva N.V."/>
            <person name="Shagimardanova E.I."/>
            <person name="Markelova M.I."/>
            <person name="Yarullina D.R."/>
            <person name="Kayumov A.R."/>
        </authorList>
    </citation>
    <scope>NUCLEOTIDE SEQUENCE [LARGE SCALE GENOMIC DNA]</scope>
    <source>
        <strain evidence="2 3">HFD1</strain>
    </source>
</reference>
<dbReference type="Pfam" id="PF05119">
    <property type="entry name" value="Terminase_4"/>
    <property type="match status" value="1"/>
</dbReference>
<feature type="compositionally biased region" description="Polar residues" evidence="1">
    <location>
        <begin position="1"/>
        <end position="10"/>
    </location>
</feature>
<name>A0AAJ4GG24_LIMFE</name>
<proteinExistence type="predicted"/>
<evidence type="ECO:0000313" key="2">
    <source>
        <dbReference type="EMBL" id="QIX58965.1"/>
    </source>
</evidence>
<dbReference type="EMBL" id="CP050919">
    <property type="protein sequence ID" value="QIX58965.1"/>
    <property type="molecule type" value="Genomic_DNA"/>
</dbReference>
<gene>
    <name evidence="2" type="ORF">HCY95_01404</name>
</gene>
<evidence type="ECO:0000256" key="1">
    <source>
        <dbReference type="SAM" id="MobiDB-lite"/>
    </source>
</evidence>
<dbReference type="AlphaFoldDB" id="A0AAJ4GG24"/>
<feature type="compositionally biased region" description="Acidic residues" evidence="1">
    <location>
        <begin position="144"/>
        <end position="154"/>
    </location>
</feature>
<protein>
    <recommendedName>
        <fullName evidence="4">Phage terminase small subunit P27 family</fullName>
    </recommendedName>
</protein>
<dbReference type="Proteomes" id="UP000503169">
    <property type="component" value="Chromosome"/>
</dbReference>